<sequence length="678" mass="74575">MVVQAYMDWQAVLQQEFFGPDAVGHPVVLYVSDDVAKGLQKQHGLDRSLTDAVRSMLMLGTPRPYAKIQHLLDQLASDSETPPVLPLLACSVIAATRMASDGVFRRTNYHSRFSELLTGDASLLKRDHYSPVARMWQRLASWQHGWGTIKGLCTIPSPEELPPNQTRIGFAISQAVVCEADRQLLPQLFVFLRRRSASWPPSGQAIANAAEFWDHSSRFSSGFRHALADQEFRPFAEKVLARLASAWDGSLDGGSSRTPRGELLVRFQARQFGWIARLHQDGEPSYELQDGVSLERIPHTRYYRVLGLQNPTGESLLRDTRLAGACLSLYRPASPVLVLRQDDELDCMTSTDSIEPEEEHIILAAPHARQDVERLVTLAQASREADAGRLAWVPEGWSVHRKVVFDDALKLKQAISRTGGTVQGLQPSPQHHVRLTGGLLLDPELSRRLYLRGAEPSVLLPDGASGEVVLDGALLEPPFPVRGVPVPLWPSQLPSGKHILEAEGAAESFSTAEEAPTSQEPDFSCGFPVSGQETAAVYAACQEQSNGPVLRGAGTDSLGISAVPGIVLAQRGADTTLFLACDGRVWNVEEPDTPHWWERLKPKPSAYYFEVALQVSGGWLLQQRNGKWAARPASPPPPRLSPGRDHTTWISCVLDAASASRDPRWDEYVAVAREARGE</sequence>
<dbReference type="Proteomes" id="UP001607069">
    <property type="component" value="Unassembled WGS sequence"/>
</dbReference>
<accession>A0ABW7HRI9</accession>
<protein>
    <submittedName>
        <fullName evidence="1">Uncharacterized protein</fullName>
    </submittedName>
</protein>
<proteinExistence type="predicted"/>
<gene>
    <name evidence="1" type="ORF">ACG5V6_08445</name>
</gene>
<reference evidence="1 2" key="1">
    <citation type="submission" date="2024-10" db="EMBL/GenBank/DDBJ databases">
        <authorList>
            <person name="Cho J.-C."/>
        </authorList>
    </citation>
    <scope>NUCLEOTIDE SEQUENCE [LARGE SCALE GENOMIC DNA]</scope>
    <source>
        <strain evidence="1 2">KCTC29696</strain>
    </source>
</reference>
<organism evidence="1 2">
    <name type="scientific">Streptomyces chitinivorans</name>
    <dbReference type="NCBI Taxonomy" id="1257027"/>
    <lineage>
        <taxon>Bacteria</taxon>
        <taxon>Bacillati</taxon>
        <taxon>Actinomycetota</taxon>
        <taxon>Actinomycetes</taxon>
        <taxon>Kitasatosporales</taxon>
        <taxon>Streptomycetaceae</taxon>
        <taxon>Streptomyces</taxon>
    </lineage>
</organism>
<keyword evidence="2" id="KW-1185">Reference proteome</keyword>
<name>A0ABW7HRI9_9ACTN</name>
<dbReference type="RefSeq" id="WP_279949556.1">
    <property type="nucleotide sequence ID" value="NZ_BAABEN010000009.1"/>
</dbReference>
<comment type="caution">
    <text evidence="1">The sequence shown here is derived from an EMBL/GenBank/DDBJ whole genome shotgun (WGS) entry which is preliminary data.</text>
</comment>
<evidence type="ECO:0000313" key="1">
    <source>
        <dbReference type="EMBL" id="MFH0248239.1"/>
    </source>
</evidence>
<dbReference type="EMBL" id="JBIHMK010000021">
    <property type="protein sequence ID" value="MFH0248239.1"/>
    <property type="molecule type" value="Genomic_DNA"/>
</dbReference>
<evidence type="ECO:0000313" key="2">
    <source>
        <dbReference type="Proteomes" id="UP001607069"/>
    </source>
</evidence>